<dbReference type="GO" id="GO:0016301">
    <property type="term" value="F:kinase activity"/>
    <property type="evidence" value="ECO:0007669"/>
    <property type="project" value="UniProtKB-KW"/>
</dbReference>
<dbReference type="PANTHER" id="PTHR42878">
    <property type="entry name" value="TWO-COMPONENT HISTIDINE KINASE"/>
    <property type="match status" value="1"/>
</dbReference>
<keyword evidence="10 13" id="KW-1133">Transmembrane helix</keyword>
<name>A0ABW1EKB8_9BACT</name>
<protein>
    <recommendedName>
        <fullName evidence="3">histidine kinase</fullName>
        <ecNumber evidence="3">2.7.13.3</ecNumber>
    </recommendedName>
</protein>
<dbReference type="InterPro" id="IPR035965">
    <property type="entry name" value="PAS-like_dom_sf"/>
</dbReference>
<dbReference type="PANTHER" id="PTHR42878:SF7">
    <property type="entry name" value="SENSOR HISTIDINE KINASE GLRK"/>
    <property type="match status" value="1"/>
</dbReference>
<dbReference type="PROSITE" id="PS50112">
    <property type="entry name" value="PAS"/>
    <property type="match status" value="1"/>
</dbReference>
<comment type="catalytic activity">
    <reaction evidence="1">
        <text>ATP + protein L-histidine = ADP + protein N-phospho-L-histidine.</text>
        <dbReference type="EC" id="2.7.13.3"/>
    </reaction>
</comment>
<dbReference type="PROSITE" id="PS50109">
    <property type="entry name" value="HIS_KIN"/>
    <property type="match status" value="1"/>
</dbReference>
<evidence type="ECO:0000256" key="12">
    <source>
        <dbReference type="ARBA" id="ARBA00023136"/>
    </source>
</evidence>
<dbReference type="Pfam" id="PF08448">
    <property type="entry name" value="PAS_4"/>
    <property type="match status" value="1"/>
</dbReference>
<evidence type="ECO:0000259" key="15">
    <source>
        <dbReference type="PROSITE" id="PS50112"/>
    </source>
</evidence>
<evidence type="ECO:0000256" key="4">
    <source>
        <dbReference type="ARBA" id="ARBA00022553"/>
    </source>
</evidence>
<evidence type="ECO:0000256" key="3">
    <source>
        <dbReference type="ARBA" id="ARBA00012438"/>
    </source>
</evidence>
<dbReference type="InterPro" id="IPR050351">
    <property type="entry name" value="BphY/WalK/GraS-like"/>
</dbReference>
<feature type="transmembrane region" description="Helical" evidence="13">
    <location>
        <begin position="39"/>
        <end position="63"/>
    </location>
</feature>
<keyword evidence="8 17" id="KW-0418">Kinase</keyword>
<dbReference type="Pfam" id="PF02518">
    <property type="entry name" value="HATPase_c"/>
    <property type="match status" value="1"/>
</dbReference>
<evidence type="ECO:0000256" key="8">
    <source>
        <dbReference type="ARBA" id="ARBA00022777"/>
    </source>
</evidence>
<evidence type="ECO:0000259" key="14">
    <source>
        <dbReference type="PROSITE" id="PS50109"/>
    </source>
</evidence>
<dbReference type="Pfam" id="PF00672">
    <property type="entry name" value="HAMP"/>
    <property type="match status" value="1"/>
</dbReference>
<comment type="subcellular location">
    <subcellularLocation>
        <location evidence="2">Membrane</location>
        <topology evidence="2">Multi-pass membrane protein</topology>
    </subcellularLocation>
</comment>
<keyword evidence="6 13" id="KW-0812">Transmembrane</keyword>
<evidence type="ECO:0000256" key="13">
    <source>
        <dbReference type="SAM" id="Phobius"/>
    </source>
</evidence>
<evidence type="ECO:0000256" key="10">
    <source>
        <dbReference type="ARBA" id="ARBA00022989"/>
    </source>
</evidence>
<organism evidence="17 18">
    <name type="scientific">Acidicapsa dinghuensis</name>
    <dbReference type="NCBI Taxonomy" id="2218256"/>
    <lineage>
        <taxon>Bacteria</taxon>
        <taxon>Pseudomonadati</taxon>
        <taxon>Acidobacteriota</taxon>
        <taxon>Terriglobia</taxon>
        <taxon>Terriglobales</taxon>
        <taxon>Acidobacteriaceae</taxon>
        <taxon>Acidicapsa</taxon>
    </lineage>
</organism>
<evidence type="ECO:0000256" key="5">
    <source>
        <dbReference type="ARBA" id="ARBA00022679"/>
    </source>
</evidence>
<evidence type="ECO:0000256" key="11">
    <source>
        <dbReference type="ARBA" id="ARBA00023012"/>
    </source>
</evidence>
<keyword evidence="7" id="KW-0547">Nucleotide-binding</keyword>
<dbReference type="Gene3D" id="3.30.450.20">
    <property type="entry name" value="PAS domain"/>
    <property type="match status" value="1"/>
</dbReference>
<dbReference type="PRINTS" id="PR00344">
    <property type="entry name" value="BCTRLSENSOR"/>
</dbReference>
<gene>
    <name evidence="17" type="ORF">ACFPT7_20785</name>
</gene>
<proteinExistence type="predicted"/>
<keyword evidence="9" id="KW-0067">ATP-binding</keyword>
<dbReference type="SMART" id="SM00304">
    <property type="entry name" value="HAMP"/>
    <property type="match status" value="1"/>
</dbReference>
<evidence type="ECO:0000256" key="1">
    <source>
        <dbReference type="ARBA" id="ARBA00000085"/>
    </source>
</evidence>
<dbReference type="InterPro" id="IPR003660">
    <property type="entry name" value="HAMP_dom"/>
</dbReference>
<keyword evidence="4" id="KW-0597">Phosphoprotein</keyword>
<accession>A0ABW1EKB8</accession>
<evidence type="ECO:0000313" key="17">
    <source>
        <dbReference type="EMBL" id="MFC5864757.1"/>
    </source>
</evidence>
<dbReference type="CDD" id="cd06225">
    <property type="entry name" value="HAMP"/>
    <property type="match status" value="1"/>
</dbReference>
<keyword evidence="12 13" id="KW-0472">Membrane</keyword>
<evidence type="ECO:0000256" key="7">
    <source>
        <dbReference type="ARBA" id="ARBA00022741"/>
    </source>
</evidence>
<dbReference type="EMBL" id="JBHSPH010000010">
    <property type="protein sequence ID" value="MFC5864757.1"/>
    <property type="molecule type" value="Genomic_DNA"/>
</dbReference>
<dbReference type="Gene3D" id="6.10.340.10">
    <property type="match status" value="1"/>
</dbReference>
<dbReference type="SUPFAM" id="SSF55785">
    <property type="entry name" value="PYP-like sensor domain (PAS domain)"/>
    <property type="match status" value="1"/>
</dbReference>
<dbReference type="SUPFAM" id="SSF47384">
    <property type="entry name" value="Homodimeric domain of signal transducing histidine kinase"/>
    <property type="match status" value="1"/>
</dbReference>
<dbReference type="InterPro" id="IPR005467">
    <property type="entry name" value="His_kinase_dom"/>
</dbReference>
<dbReference type="SUPFAM" id="SSF158472">
    <property type="entry name" value="HAMP domain-like"/>
    <property type="match status" value="1"/>
</dbReference>
<dbReference type="SUPFAM" id="SSF55874">
    <property type="entry name" value="ATPase domain of HSP90 chaperone/DNA topoisomerase II/histidine kinase"/>
    <property type="match status" value="1"/>
</dbReference>
<dbReference type="PROSITE" id="PS50885">
    <property type="entry name" value="HAMP"/>
    <property type="match status" value="1"/>
</dbReference>
<dbReference type="InterPro" id="IPR013656">
    <property type="entry name" value="PAS_4"/>
</dbReference>
<evidence type="ECO:0000313" key="18">
    <source>
        <dbReference type="Proteomes" id="UP001596091"/>
    </source>
</evidence>
<comment type="caution">
    <text evidence="17">The sequence shown here is derived from an EMBL/GenBank/DDBJ whole genome shotgun (WGS) entry which is preliminary data.</text>
</comment>
<dbReference type="InterPro" id="IPR036097">
    <property type="entry name" value="HisK_dim/P_sf"/>
</dbReference>
<reference evidence="18" key="1">
    <citation type="journal article" date="2019" name="Int. J. Syst. Evol. Microbiol.">
        <title>The Global Catalogue of Microorganisms (GCM) 10K type strain sequencing project: providing services to taxonomists for standard genome sequencing and annotation.</title>
        <authorList>
            <consortium name="The Broad Institute Genomics Platform"/>
            <consortium name="The Broad Institute Genome Sequencing Center for Infectious Disease"/>
            <person name="Wu L."/>
            <person name="Ma J."/>
        </authorList>
    </citation>
    <scope>NUCLEOTIDE SEQUENCE [LARGE SCALE GENOMIC DNA]</scope>
    <source>
        <strain evidence="18">JCM 4087</strain>
    </source>
</reference>
<evidence type="ECO:0000256" key="2">
    <source>
        <dbReference type="ARBA" id="ARBA00004141"/>
    </source>
</evidence>
<feature type="domain" description="Histidine kinase" evidence="14">
    <location>
        <begin position="253"/>
        <end position="466"/>
    </location>
</feature>
<dbReference type="CDD" id="cd00075">
    <property type="entry name" value="HATPase"/>
    <property type="match status" value="1"/>
</dbReference>
<sequence>MLNLTQRLTLGCALLVALLLALAIWVHRVLVPSGKTGGHAVFILWLLSGSAILVATITLIFVLRPIEQLGRDIRRIASGDLAHRTEWGSTVHSNDSFGQIANEIDRLAVRLRELRETEAGRRQMEFQLSDAVLQSIFEPIIVTDSKGHVLKINQAAAEVLGSAATDRMALANTPGGEKILEAIRNAVSMQRAVAAEGEAATLPMRIGEREHNYRLRTMPMRDSEGRLLGAVTTLEDVTSLQETDRFKTQFIAVASARLRDPLLQLRRGLYALGMGFAGELRPLQAELVTAASNESQKLDDLMSELIEVSELDSGKRELRVEKILPYVELVEARNRATDAAQARNVRIEIHAFADLSHVQADRRAVRTILDNLVGNALRFSPAESEVTLEAEEHKGFIQFIVRDSGPGIAADRLNHIFDRFSSFSDGGTGLGLALARRLVESLGGQISVESRLGHGATFRFTLPVASVEAIRHPVEVG</sequence>
<dbReference type="Gene3D" id="3.30.565.10">
    <property type="entry name" value="Histidine kinase-like ATPase, C-terminal domain"/>
    <property type="match status" value="1"/>
</dbReference>
<keyword evidence="18" id="KW-1185">Reference proteome</keyword>
<evidence type="ECO:0000259" key="16">
    <source>
        <dbReference type="PROSITE" id="PS50885"/>
    </source>
</evidence>
<evidence type="ECO:0000256" key="6">
    <source>
        <dbReference type="ARBA" id="ARBA00022692"/>
    </source>
</evidence>
<keyword evidence="5" id="KW-0808">Transferase</keyword>
<feature type="domain" description="PAS" evidence="15">
    <location>
        <begin position="132"/>
        <end position="161"/>
    </location>
</feature>
<evidence type="ECO:0000256" key="9">
    <source>
        <dbReference type="ARBA" id="ARBA00022840"/>
    </source>
</evidence>
<feature type="domain" description="HAMP" evidence="16">
    <location>
        <begin position="60"/>
        <end position="116"/>
    </location>
</feature>
<dbReference type="Gene3D" id="1.10.287.130">
    <property type="match status" value="1"/>
</dbReference>
<dbReference type="RefSeq" id="WP_263332606.1">
    <property type="nucleotide sequence ID" value="NZ_JAGSYH010000001.1"/>
</dbReference>
<dbReference type="InterPro" id="IPR000014">
    <property type="entry name" value="PAS"/>
</dbReference>
<dbReference type="InterPro" id="IPR036890">
    <property type="entry name" value="HATPase_C_sf"/>
</dbReference>
<dbReference type="InterPro" id="IPR003594">
    <property type="entry name" value="HATPase_dom"/>
</dbReference>
<dbReference type="SMART" id="SM00387">
    <property type="entry name" value="HATPase_c"/>
    <property type="match status" value="1"/>
</dbReference>
<keyword evidence="11" id="KW-0902">Two-component regulatory system</keyword>
<dbReference type="InterPro" id="IPR004358">
    <property type="entry name" value="Sig_transdc_His_kin-like_C"/>
</dbReference>
<dbReference type="EC" id="2.7.13.3" evidence="3"/>
<dbReference type="Proteomes" id="UP001596091">
    <property type="component" value="Unassembled WGS sequence"/>
</dbReference>